<protein>
    <recommendedName>
        <fullName evidence="8">Packaging protein UL32</fullName>
    </recommendedName>
</protein>
<dbReference type="Pfam" id="PF01673">
    <property type="entry name" value="Herpes_env"/>
    <property type="match status" value="1"/>
</dbReference>
<dbReference type="GO" id="GO:0042025">
    <property type="term" value="C:host cell nucleus"/>
    <property type="evidence" value="ECO:0007669"/>
    <property type="project" value="UniProtKB-SubCell"/>
</dbReference>
<comment type="subcellular location">
    <subcellularLocation>
        <location evidence="8">Host cytoplasm</location>
    </subcellularLocation>
    <subcellularLocation>
        <location evidence="8">Host nucleus</location>
    </subcellularLocation>
</comment>
<evidence type="ECO:0000256" key="6">
    <source>
        <dbReference type="ARBA" id="ARBA00022833"/>
    </source>
</evidence>
<accession>A0A5B9RBR5</accession>
<dbReference type="GeneID" id="80540295"/>
<evidence type="ECO:0000256" key="1">
    <source>
        <dbReference type="ARBA" id="ARBA00002104"/>
    </source>
</evidence>
<dbReference type="GO" id="GO:0030430">
    <property type="term" value="C:host cell cytoplasm"/>
    <property type="evidence" value="ECO:0007669"/>
    <property type="project" value="UniProtKB-SubCell"/>
</dbReference>
<dbReference type="RefSeq" id="YP_010801581.1">
    <property type="nucleotide sequence ID" value="NC_076966.1"/>
</dbReference>
<dbReference type="InterPro" id="IPR002597">
    <property type="entry name" value="Herpes_env"/>
</dbReference>
<evidence type="ECO:0000256" key="3">
    <source>
        <dbReference type="ARBA" id="ARBA00022562"/>
    </source>
</evidence>
<name>A0A5B9RBR5_9ALPH</name>
<dbReference type="KEGG" id="vg:80540295"/>
<sequence>MACKRPSTEVRAELTKGWKSGALAKQYTGFDASLLSLNEKLSNELLYASHLIQLLVIENESPSDTEENACQDEDQQYEIDTFVDVIANNYTLDRVCGVCQILSEYKKKFPLKMEWLADYALLCHKSQAIPLCATSTFVTAFEFVYVMDKHYFPPHGASLVGEFGRRNLFFSDIQKHFFLNGCFTQVDGGLESKIDLNNYSFLVQSVARYAVTSFSEKRETNQLGSNNVKLLQPSTSIGETSLNSPKTSSTAVALLKWRDYARPLECFGRRKRTIGIKRAAEERESLNFLPLTCVQSAERNDLMYETETNSCSAQYCAETTLQSPTKWAFSDLTALLLAGTNSLQIRNDPSARQPTRVTEEIVNVRHSSVMEYHASITDDISSEQPSKKNELLFISSSAKPAVKFGPILASTLPHPGGRGGTGAECLLCNLMLIEDYWHAIRLFKSRVVGKENTNTSLFDGLEPAIDEFEEYVNLSDGGRMLSLLKEAGPNAIYKHLFCDPMCAANTLRTNPGVLWGNPPSDFDGAELYKATLAAKPNFSERVCRGLWILAFVFKAYQLTPLKPTALNTFIRGAESYLKRHGLSCIALEHALTRYV</sequence>
<keyword evidence="6" id="KW-0862">Zinc</keyword>
<organism evidence="9 10">
    <name type="scientific">Cacatuid alphaherpesvirus 2</name>
    <dbReference type="NCBI Taxonomy" id="2604840"/>
    <lineage>
        <taxon>Viruses</taxon>
        <taxon>Duplodnaviria</taxon>
        <taxon>Heunggongvirae</taxon>
        <taxon>Peploviricota</taxon>
        <taxon>Herviviricetes</taxon>
        <taxon>Herpesvirales</taxon>
        <taxon>Orthoherpesviridae</taxon>
        <taxon>Alphaherpesvirinae</taxon>
        <taxon>Iltovirus</taxon>
        <taxon>Iltovirus cacatuidalpha2</taxon>
    </lineage>
</organism>
<reference evidence="9" key="1">
    <citation type="journal article" date="2019" name="Vet. Microbiol.">
        <title>Disease surveillance in wild Victorian cacatuids reveals co-infection with multiple agents and detection of novel avian viruses.</title>
        <authorList>
            <person name="Sutherland M."/>
            <person name="Sarker S."/>
            <person name="Vaz P.K."/>
            <person name="Legione A.R."/>
            <person name="Devlin J.M."/>
            <person name="Macwhirter P.L."/>
            <person name="Whiteley P.L."/>
            <person name="Raidal S.R."/>
        </authorList>
    </citation>
    <scope>NUCLEOTIDE SEQUENCE</scope>
    <source>
        <strain evidence="9">97-0001</strain>
    </source>
</reference>
<comment type="function">
    <text evidence="1 8">Plays a role in efficient localization of neo-synthesized capsids to nuclear replication compartments, thereby controlling cleavage and packaging of virus genomic DNA.</text>
</comment>
<dbReference type="PROSITE" id="PS51988">
    <property type="entry name" value="HERPESVIRUS_UL32"/>
    <property type="match status" value="1"/>
</dbReference>
<evidence type="ECO:0000313" key="10">
    <source>
        <dbReference type="Proteomes" id="UP001144437"/>
    </source>
</evidence>
<evidence type="ECO:0000256" key="7">
    <source>
        <dbReference type="ARBA" id="ARBA00023200"/>
    </source>
</evidence>
<keyword evidence="10" id="KW-1185">Reference proteome</keyword>
<evidence type="ECO:0000256" key="2">
    <source>
        <dbReference type="ARBA" id="ARBA00005235"/>
    </source>
</evidence>
<dbReference type="GO" id="GO:0008270">
    <property type="term" value="F:zinc ion binding"/>
    <property type="evidence" value="ECO:0007669"/>
    <property type="project" value="UniProtKB-KW"/>
</dbReference>
<evidence type="ECO:0000256" key="8">
    <source>
        <dbReference type="RuleBase" id="RU364029"/>
    </source>
</evidence>
<dbReference type="Proteomes" id="UP001144437">
    <property type="component" value="Segment"/>
</dbReference>
<keyword evidence="7 8" id="KW-1035">Host cytoplasm</keyword>
<dbReference type="GO" id="GO:0019031">
    <property type="term" value="C:viral envelope"/>
    <property type="evidence" value="ECO:0007669"/>
    <property type="project" value="InterPro"/>
</dbReference>
<dbReference type="EMBL" id="MK360902">
    <property type="protein sequence ID" value="QEG54057.1"/>
    <property type="molecule type" value="Genomic_DNA"/>
</dbReference>
<evidence type="ECO:0000256" key="4">
    <source>
        <dbReference type="ARBA" id="ARBA00022723"/>
    </source>
</evidence>
<proteinExistence type="inferred from homology"/>
<keyword evidence="3 8" id="KW-1048">Host nucleus</keyword>
<comment type="similarity">
    <text evidence="2 8">Belongs to the herpesviridae UL32 protein family.</text>
</comment>
<evidence type="ECO:0000256" key="5">
    <source>
        <dbReference type="ARBA" id="ARBA00022771"/>
    </source>
</evidence>
<keyword evidence="4" id="KW-0479">Metal-binding</keyword>
<evidence type="ECO:0000313" key="9">
    <source>
        <dbReference type="EMBL" id="QEG54057.1"/>
    </source>
</evidence>
<keyword evidence="5" id="KW-0863">Zinc-finger</keyword>